<comment type="caution">
    <text evidence="1">The sequence shown here is derived from an EMBL/GenBank/DDBJ whole genome shotgun (WGS) entry which is preliminary data.</text>
</comment>
<keyword evidence="2" id="KW-1185">Reference proteome</keyword>
<proteinExistence type="predicted"/>
<reference evidence="1 2" key="1">
    <citation type="submission" date="2016-04" db="EMBL/GenBank/DDBJ databases">
        <title>Evolutionary innovation and constraint leading to complex multicellularity in the Ascomycota.</title>
        <authorList>
            <person name="Cisse O."/>
            <person name="Nguyen A."/>
            <person name="Hewitt D.A."/>
            <person name="Jedd G."/>
            <person name="Stajich J.E."/>
        </authorList>
    </citation>
    <scope>NUCLEOTIDE SEQUENCE [LARGE SCALE GENOMIC DNA]</scope>
    <source>
        <strain evidence="1 2">DAH-3</strain>
    </source>
</reference>
<gene>
    <name evidence="1" type="ORF">NEOLI_000988</name>
</gene>
<sequence length="87" mass="8210">MSAVPTISTPINTAPANASATVSPIVSVGSSMVSNVSSATSAIQASKTVATKVTKATTAATSTASSDGSHNAGVAVGAILAGAFALF</sequence>
<evidence type="ECO:0000313" key="2">
    <source>
        <dbReference type="Proteomes" id="UP000186594"/>
    </source>
</evidence>
<evidence type="ECO:0000313" key="1">
    <source>
        <dbReference type="EMBL" id="OLL21886.1"/>
    </source>
</evidence>
<protein>
    <submittedName>
        <fullName evidence="1">Uncharacterized protein</fullName>
    </submittedName>
</protein>
<dbReference type="AlphaFoldDB" id="A0A1U7LGV3"/>
<name>A0A1U7LGV3_NEOID</name>
<accession>A0A1U7LGV3</accession>
<organism evidence="1 2">
    <name type="scientific">Neolecta irregularis (strain DAH-3)</name>
    <dbReference type="NCBI Taxonomy" id="1198029"/>
    <lineage>
        <taxon>Eukaryota</taxon>
        <taxon>Fungi</taxon>
        <taxon>Dikarya</taxon>
        <taxon>Ascomycota</taxon>
        <taxon>Taphrinomycotina</taxon>
        <taxon>Neolectales</taxon>
        <taxon>Neolectaceae</taxon>
        <taxon>Neolecta</taxon>
    </lineage>
</organism>
<dbReference type="EMBL" id="LXFE01004208">
    <property type="protein sequence ID" value="OLL21886.1"/>
    <property type="molecule type" value="Genomic_DNA"/>
</dbReference>
<dbReference type="Proteomes" id="UP000186594">
    <property type="component" value="Unassembled WGS sequence"/>
</dbReference>